<dbReference type="Proteomes" id="UP000193689">
    <property type="component" value="Unassembled WGS sequence"/>
</dbReference>
<keyword evidence="1" id="KW-0378">Hydrolase</keyword>
<gene>
    <name evidence="1" type="ORF">BCR38DRAFT_454091</name>
</gene>
<dbReference type="EMBL" id="MCFJ01000001">
    <property type="protein sequence ID" value="ORY71598.1"/>
    <property type="molecule type" value="Genomic_DNA"/>
</dbReference>
<dbReference type="PANTHER" id="PTHR43194:SF4">
    <property type="entry name" value="AB HYDROLASE-1 DOMAIN-CONTAINING PROTEIN"/>
    <property type="match status" value="1"/>
</dbReference>
<protein>
    <submittedName>
        <fullName evidence="1">Alpha/Beta hydrolase protein</fullName>
    </submittedName>
</protein>
<proteinExistence type="predicted"/>
<evidence type="ECO:0000313" key="2">
    <source>
        <dbReference type="Proteomes" id="UP000193689"/>
    </source>
</evidence>
<dbReference type="RefSeq" id="XP_040721190.1">
    <property type="nucleotide sequence ID" value="XM_040861675.1"/>
</dbReference>
<name>A0A1Y2EJ44_9PEZI</name>
<dbReference type="GO" id="GO:0016787">
    <property type="term" value="F:hydrolase activity"/>
    <property type="evidence" value="ECO:0007669"/>
    <property type="project" value="UniProtKB-KW"/>
</dbReference>
<comment type="caution">
    <text evidence="1">The sequence shown here is derived from an EMBL/GenBank/DDBJ whole genome shotgun (WGS) entry which is preliminary data.</text>
</comment>
<sequence length="378" mass="41139">MPATARAESQAVDCTGINAVSPKCSTNETAYFRDFFYLGGRYLTTSSGNLTFDQLYVEKLTPALGVSQPKPLVFFHGGAVSGVTWLNTPDNRKGFASYFLERGFMVYLVDHTSVGRSSQMDTADYVLWNTTTAEGVEAAFTAPELAAAYPQAVNHTQWPGTGIKGDPYFDAFRKTVIPFTSNWTTGELSMRASACDLLDHIGPSYLISHSSGATYSVLLSNDCPQNVAGNINLEHSTQPFWNYGSTLNSGSAIRPWGLANTPLDYDPPITNASELVVEIVGNDTLALRNCHLQAEPARQLPKIASVPYLCITGEASVHATYDHCVIEYLKQAGANPDWIKLADLGIHGNGHFMHLEMNNLEIAAVVEGWILKTESSQP</sequence>
<dbReference type="SUPFAM" id="SSF53474">
    <property type="entry name" value="alpha/beta-Hydrolases"/>
    <property type="match status" value="1"/>
</dbReference>
<dbReference type="InParanoid" id="A0A1Y2EJ44"/>
<dbReference type="CDD" id="cd12809">
    <property type="entry name" value="Esterase_713_like-2"/>
    <property type="match status" value="1"/>
</dbReference>
<dbReference type="InterPro" id="IPR029058">
    <property type="entry name" value="AB_hydrolase_fold"/>
</dbReference>
<dbReference type="PANTHER" id="PTHR43194">
    <property type="entry name" value="HYDROLASE ALPHA/BETA FOLD FAMILY"/>
    <property type="match status" value="1"/>
</dbReference>
<organism evidence="1 2">
    <name type="scientific">Pseudomassariella vexata</name>
    <dbReference type="NCBI Taxonomy" id="1141098"/>
    <lineage>
        <taxon>Eukaryota</taxon>
        <taxon>Fungi</taxon>
        <taxon>Dikarya</taxon>
        <taxon>Ascomycota</taxon>
        <taxon>Pezizomycotina</taxon>
        <taxon>Sordariomycetes</taxon>
        <taxon>Xylariomycetidae</taxon>
        <taxon>Amphisphaeriales</taxon>
        <taxon>Pseudomassariaceae</taxon>
        <taxon>Pseudomassariella</taxon>
    </lineage>
</organism>
<evidence type="ECO:0000313" key="1">
    <source>
        <dbReference type="EMBL" id="ORY71598.1"/>
    </source>
</evidence>
<dbReference type="InterPro" id="IPR050228">
    <property type="entry name" value="Carboxylesterase_BioH"/>
</dbReference>
<dbReference type="AlphaFoldDB" id="A0A1Y2EJ44"/>
<reference evidence="1 2" key="1">
    <citation type="submission" date="2016-07" db="EMBL/GenBank/DDBJ databases">
        <title>Pervasive Adenine N6-methylation of Active Genes in Fungi.</title>
        <authorList>
            <consortium name="DOE Joint Genome Institute"/>
            <person name="Mondo S.J."/>
            <person name="Dannebaum R.O."/>
            <person name="Kuo R.C."/>
            <person name="Labutti K."/>
            <person name="Haridas S."/>
            <person name="Kuo A."/>
            <person name="Salamov A."/>
            <person name="Ahrendt S.R."/>
            <person name="Lipzen A."/>
            <person name="Sullivan W."/>
            <person name="Andreopoulos W.B."/>
            <person name="Clum A."/>
            <person name="Lindquist E."/>
            <person name="Daum C."/>
            <person name="Ramamoorthy G.K."/>
            <person name="Gryganskyi A."/>
            <person name="Culley D."/>
            <person name="Magnuson J.K."/>
            <person name="James T.Y."/>
            <person name="O'Malley M.A."/>
            <person name="Stajich J.E."/>
            <person name="Spatafora J.W."/>
            <person name="Visel A."/>
            <person name="Grigoriev I.V."/>
        </authorList>
    </citation>
    <scope>NUCLEOTIDE SEQUENCE [LARGE SCALE GENOMIC DNA]</scope>
    <source>
        <strain evidence="1 2">CBS 129021</strain>
    </source>
</reference>
<dbReference type="Gene3D" id="3.40.50.1820">
    <property type="entry name" value="alpha/beta hydrolase"/>
    <property type="match status" value="1"/>
</dbReference>
<dbReference type="GeneID" id="63777887"/>
<dbReference type="OrthoDB" id="9978720at2759"/>
<keyword evidence="2" id="KW-1185">Reference proteome</keyword>
<accession>A0A1Y2EJ44</accession>